<dbReference type="InterPro" id="IPR003961">
    <property type="entry name" value="FN3_dom"/>
</dbReference>
<name>A0A8C5DTY2_GOUWI</name>
<dbReference type="CDD" id="cd00063">
    <property type="entry name" value="FN3"/>
    <property type="match status" value="2"/>
</dbReference>
<dbReference type="AlphaFoldDB" id="A0A8C5DTY2"/>
<organism evidence="3 4">
    <name type="scientific">Gouania willdenowi</name>
    <name type="common">Blunt-snouted clingfish</name>
    <name type="synonym">Lepadogaster willdenowi</name>
    <dbReference type="NCBI Taxonomy" id="441366"/>
    <lineage>
        <taxon>Eukaryota</taxon>
        <taxon>Metazoa</taxon>
        <taxon>Chordata</taxon>
        <taxon>Craniata</taxon>
        <taxon>Vertebrata</taxon>
        <taxon>Euteleostomi</taxon>
        <taxon>Actinopterygii</taxon>
        <taxon>Neopterygii</taxon>
        <taxon>Teleostei</taxon>
        <taxon>Neoteleostei</taxon>
        <taxon>Acanthomorphata</taxon>
        <taxon>Ovalentaria</taxon>
        <taxon>Blenniimorphae</taxon>
        <taxon>Blenniiformes</taxon>
        <taxon>Gobiesocoidei</taxon>
        <taxon>Gobiesocidae</taxon>
        <taxon>Gobiesocinae</taxon>
        <taxon>Gouania</taxon>
    </lineage>
</organism>
<dbReference type="PANTHER" id="PTHR14340">
    <property type="entry name" value="MICROFIBRIL-ASSOCIATED GLYCOPROTEIN 3"/>
    <property type="match status" value="1"/>
</dbReference>
<dbReference type="Pfam" id="PF00041">
    <property type="entry name" value="fn3"/>
    <property type="match status" value="2"/>
</dbReference>
<dbReference type="InterPro" id="IPR013783">
    <property type="entry name" value="Ig-like_fold"/>
</dbReference>
<dbReference type="Gene3D" id="2.60.40.10">
    <property type="entry name" value="Immunoglobulins"/>
    <property type="match status" value="2"/>
</dbReference>
<evidence type="ECO:0000313" key="4">
    <source>
        <dbReference type="Proteomes" id="UP000694680"/>
    </source>
</evidence>
<reference evidence="3" key="1">
    <citation type="submission" date="2020-06" db="EMBL/GenBank/DDBJ databases">
        <authorList>
            <consortium name="Wellcome Sanger Institute Data Sharing"/>
        </authorList>
    </citation>
    <scope>NUCLEOTIDE SEQUENCE [LARGE SCALE GENOMIC DNA]</scope>
</reference>
<keyword evidence="1" id="KW-0393">Immunoglobulin domain</keyword>
<dbReference type="PANTHER" id="PTHR14340:SF9">
    <property type="entry name" value="FIBRONECTIN TYPE-III DOMAIN-CONTAINING PROTEIN"/>
    <property type="match status" value="1"/>
</dbReference>
<dbReference type="PROSITE" id="PS50853">
    <property type="entry name" value="FN3"/>
    <property type="match status" value="2"/>
</dbReference>
<protein>
    <recommendedName>
        <fullName evidence="2">Fibronectin type-III domain-containing protein</fullName>
    </recommendedName>
</protein>
<evidence type="ECO:0000256" key="1">
    <source>
        <dbReference type="ARBA" id="ARBA00023319"/>
    </source>
</evidence>
<dbReference type="Ensembl" id="ENSGWIT00000013021.1">
    <property type="protein sequence ID" value="ENSGWIP00000011642.1"/>
    <property type="gene ID" value="ENSGWIG00000006853.1"/>
</dbReference>
<dbReference type="FunFam" id="2.60.40.10:FF:000003">
    <property type="entry name" value="Titin isoform E"/>
    <property type="match status" value="1"/>
</dbReference>
<accession>A0A8C5DTY2</accession>
<proteinExistence type="predicted"/>
<evidence type="ECO:0000313" key="3">
    <source>
        <dbReference type="Ensembl" id="ENSGWIP00000011642.1"/>
    </source>
</evidence>
<evidence type="ECO:0000259" key="2">
    <source>
        <dbReference type="PROSITE" id="PS50853"/>
    </source>
</evidence>
<keyword evidence="4" id="KW-1185">Reference proteome</keyword>
<dbReference type="SUPFAM" id="SSF49265">
    <property type="entry name" value="Fibronectin type III"/>
    <property type="match status" value="2"/>
</dbReference>
<reference evidence="3" key="3">
    <citation type="submission" date="2025-09" db="UniProtKB">
        <authorList>
            <consortium name="Ensembl"/>
        </authorList>
    </citation>
    <scope>IDENTIFICATION</scope>
</reference>
<dbReference type="Proteomes" id="UP000694680">
    <property type="component" value="Chromosome 21"/>
</dbReference>
<feature type="domain" description="Fibronectin type-III" evidence="2">
    <location>
        <begin position="134"/>
        <end position="235"/>
    </location>
</feature>
<reference evidence="3" key="2">
    <citation type="submission" date="2025-08" db="UniProtKB">
        <authorList>
            <consortium name="Ensembl"/>
        </authorList>
    </citation>
    <scope>IDENTIFICATION</scope>
</reference>
<dbReference type="SMART" id="SM00060">
    <property type="entry name" value="FN3"/>
    <property type="match status" value="2"/>
</dbReference>
<sequence>MPEGRNFYFRVCAVNKYGQGQMVETKETKISEVPLPPNIKVDAVTSDSITLSWSPPDYDGGCCIAHYIVEKRDTNTQEWQMVVSNLARTSFKAGRLTHGAEYQFRIYAVNRYGKSTYLDSPGITAQYNFKQPGPPSTPIVKHATKSNMLVTWNEPVSDGGSPVLGYHLERKERSIEKRETSRLAWTLVKGDIIQTFYKVSGLLKDNEYIFRVLAVSKHGIGEPLESEPVKVTDPYTIP</sequence>
<dbReference type="InterPro" id="IPR036116">
    <property type="entry name" value="FN3_sf"/>
</dbReference>
<feature type="domain" description="Fibronectin type-III" evidence="2">
    <location>
        <begin position="35"/>
        <end position="128"/>
    </location>
</feature>
<dbReference type="PRINTS" id="PR00014">
    <property type="entry name" value="FNTYPEIII"/>
</dbReference>